<dbReference type="Proteomes" id="UP000663832">
    <property type="component" value="Unassembled WGS sequence"/>
</dbReference>
<evidence type="ECO:0000256" key="1">
    <source>
        <dbReference type="ARBA" id="ARBA00005466"/>
    </source>
</evidence>
<dbReference type="PANTHER" id="PTHR13878:SF91">
    <property type="entry name" value="FAD BINDING DOMAIN PROTEIN (AFU_ORTHOLOGUE AFUA_6G12070)-RELATED"/>
    <property type="match status" value="1"/>
</dbReference>
<dbReference type="PANTHER" id="PTHR13878">
    <property type="entry name" value="GULONOLACTONE OXIDASE"/>
    <property type="match status" value="1"/>
</dbReference>
<dbReference type="Pfam" id="PF01565">
    <property type="entry name" value="FAD_binding_4"/>
    <property type="match status" value="1"/>
</dbReference>
<dbReference type="AlphaFoldDB" id="A0A815CPS3"/>
<dbReference type="PROSITE" id="PS51387">
    <property type="entry name" value="FAD_PCMH"/>
    <property type="match status" value="1"/>
</dbReference>
<sequence length="548" mass="58693">MFNASIDGRLVLPQPSAAVCNGKTYDAAACSVATAQWTNATWRSDQIGAMQITNWENSSCSILFNSSTCNQGSVSVLGVDAISAAHVQTTVRFAATINLRLAIKSSGHDFLGRSTAAGSLLLWLHHMKNMTMIDQYSSCGLANVSNAVRIEAGAQWSDVYQWLSQFNLVAIGPAAGTVTVVGGYLQGGGHSPLSRWKGLAADQVLEYDVVTADGQRQTVNACQNSDLFWALSGGGGGTFAIVLSAVIRTYPSPSIVVATYSVNATNVTRYATLMESFVGSIPQLADAGATSYFNIGDLTISVLVHIPNGDSNVLDGIINQFVANNSDLNFTITKSFVLPSFYAYFAALLAPNNPSGYNLLVSSRFIPESIIRNNSQIVAAAFVQAQGQSTIGSNLRGSLVAGGQVSNTTNRNNSVNPGWRTALLSMAYTQTWLDTTSQVNQDNLSTQGLLRGAMLDTILPAGVQPTCYTNEANPYEVNWQEKFYGSIVIYNQLKSVKVKYDPFGLFQCTTCVGSDDWTSDLNCPKTSNSNKINLTIFFLFAGIFAILL</sequence>
<dbReference type="OrthoDB" id="9983560at2759"/>
<evidence type="ECO:0000256" key="2">
    <source>
        <dbReference type="ARBA" id="ARBA00023002"/>
    </source>
</evidence>
<keyword evidence="2" id="KW-0560">Oxidoreductase</keyword>
<dbReference type="Pfam" id="PF08031">
    <property type="entry name" value="BBE"/>
    <property type="match status" value="1"/>
</dbReference>
<dbReference type="InterPro" id="IPR012951">
    <property type="entry name" value="BBE"/>
</dbReference>
<proteinExistence type="inferred from homology"/>
<evidence type="ECO:0000313" key="5">
    <source>
        <dbReference type="EMBL" id="CAF1345315.1"/>
    </source>
</evidence>
<evidence type="ECO:0000313" key="6">
    <source>
        <dbReference type="Proteomes" id="UP000663832"/>
    </source>
</evidence>
<comment type="caution">
    <text evidence="4">The sequence shown here is derived from an EMBL/GenBank/DDBJ whole genome shotgun (WGS) entry which is preliminary data.</text>
</comment>
<dbReference type="GO" id="GO:0016491">
    <property type="term" value="F:oxidoreductase activity"/>
    <property type="evidence" value="ECO:0007669"/>
    <property type="project" value="UniProtKB-KW"/>
</dbReference>
<dbReference type="InterPro" id="IPR016166">
    <property type="entry name" value="FAD-bd_PCMH"/>
</dbReference>
<dbReference type="Gene3D" id="3.30.465.10">
    <property type="match status" value="1"/>
</dbReference>
<evidence type="ECO:0000313" key="4">
    <source>
        <dbReference type="EMBL" id="CAF1286931.1"/>
    </source>
</evidence>
<dbReference type="InterPro" id="IPR036318">
    <property type="entry name" value="FAD-bd_PCMH-like_sf"/>
</dbReference>
<evidence type="ECO:0000259" key="3">
    <source>
        <dbReference type="PROSITE" id="PS51387"/>
    </source>
</evidence>
<comment type="similarity">
    <text evidence="1">Belongs to the oxygen-dependent FAD-linked oxidoreductase family.</text>
</comment>
<dbReference type="EMBL" id="CAJNOI010000788">
    <property type="protein sequence ID" value="CAF1345315.1"/>
    <property type="molecule type" value="Genomic_DNA"/>
</dbReference>
<accession>A0A815CPS3</accession>
<gene>
    <name evidence="5" type="ORF">BJG266_LOCUS34649</name>
    <name evidence="4" type="ORF">QVE165_LOCUS30466</name>
</gene>
<organism evidence="4 6">
    <name type="scientific">Adineta steineri</name>
    <dbReference type="NCBI Taxonomy" id="433720"/>
    <lineage>
        <taxon>Eukaryota</taxon>
        <taxon>Metazoa</taxon>
        <taxon>Spiralia</taxon>
        <taxon>Gnathifera</taxon>
        <taxon>Rotifera</taxon>
        <taxon>Eurotatoria</taxon>
        <taxon>Bdelloidea</taxon>
        <taxon>Adinetida</taxon>
        <taxon>Adinetidae</taxon>
        <taxon>Adineta</taxon>
    </lineage>
</organism>
<dbReference type="EMBL" id="CAJNOM010000253">
    <property type="protein sequence ID" value="CAF1286931.1"/>
    <property type="molecule type" value="Genomic_DNA"/>
</dbReference>
<dbReference type="InterPro" id="IPR050432">
    <property type="entry name" value="FAD-linked_Oxidoreductases_BP"/>
</dbReference>
<protein>
    <recommendedName>
        <fullName evidence="3">FAD-binding PCMH-type domain-containing protein</fullName>
    </recommendedName>
</protein>
<dbReference type="GO" id="GO:0071949">
    <property type="term" value="F:FAD binding"/>
    <property type="evidence" value="ECO:0007669"/>
    <property type="project" value="InterPro"/>
</dbReference>
<dbReference type="Proteomes" id="UP000663877">
    <property type="component" value="Unassembled WGS sequence"/>
</dbReference>
<name>A0A815CPS3_9BILA</name>
<feature type="domain" description="FAD-binding PCMH-type" evidence="3">
    <location>
        <begin position="71"/>
        <end position="252"/>
    </location>
</feature>
<dbReference type="SUPFAM" id="SSF56176">
    <property type="entry name" value="FAD-binding/transporter-associated domain-like"/>
    <property type="match status" value="1"/>
</dbReference>
<dbReference type="InterPro" id="IPR006094">
    <property type="entry name" value="Oxid_FAD_bind_N"/>
</dbReference>
<reference evidence="4" key="1">
    <citation type="submission" date="2021-02" db="EMBL/GenBank/DDBJ databases">
        <authorList>
            <person name="Nowell W R."/>
        </authorList>
    </citation>
    <scope>NUCLEOTIDE SEQUENCE</scope>
</reference>
<keyword evidence="6" id="KW-1185">Reference proteome</keyword>
<dbReference type="InterPro" id="IPR016169">
    <property type="entry name" value="FAD-bd_PCMH_sub2"/>
</dbReference>